<evidence type="ECO:0000256" key="1">
    <source>
        <dbReference type="SAM" id="MobiDB-lite"/>
    </source>
</evidence>
<feature type="non-terminal residue" evidence="2">
    <location>
        <position position="1"/>
    </location>
</feature>
<evidence type="ECO:0000313" key="2">
    <source>
        <dbReference type="EMBL" id="JAR88704.1"/>
    </source>
</evidence>
<proteinExistence type="predicted"/>
<feature type="compositionally biased region" description="Basic and acidic residues" evidence="1">
    <location>
        <begin position="20"/>
        <end position="128"/>
    </location>
</feature>
<accession>A0A147BD70</accession>
<reference evidence="2" key="1">
    <citation type="journal article" date="2018" name="PLoS Negl. Trop. Dis.">
        <title>Sialome diversity of ticks revealed by RNAseq of single tick salivary glands.</title>
        <authorList>
            <person name="Perner J."/>
            <person name="Kropackova S."/>
            <person name="Kopacek P."/>
            <person name="Ribeiro J.M."/>
        </authorList>
    </citation>
    <scope>NUCLEOTIDE SEQUENCE</scope>
    <source>
        <strain evidence="2">Siblings of single egg batch collected in Ceske Budejovice</strain>
        <tissue evidence="2">Salivary glands</tissue>
    </source>
</reference>
<feature type="region of interest" description="Disordered" evidence="1">
    <location>
        <begin position="1"/>
        <end position="128"/>
    </location>
</feature>
<feature type="compositionally biased region" description="Basic residues" evidence="1">
    <location>
        <begin position="173"/>
        <end position="182"/>
    </location>
</feature>
<feature type="region of interest" description="Disordered" evidence="1">
    <location>
        <begin position="173"/>
        <end position="193"/>
    </location>
</feature>
<dbReference type="AlphaFoldDB" id="A0A147BD70"/>
<organism evidence="2">
    <name type="scientific">Ixodes ricinus</name>
    <name type="common">Common tick</name>
    <name type="synonym">Acarus ricinus</name>
    <dbReference type="NCBI Taxonomy" id="34613"/>
    <lineage>
        <taxon>Eukaryota</taxon>
        <taxon>Metazoa</taxon>
        <taxon>Ecdysozoa</taxon>
        <taxon>Arthropoda</taxon>
        <taxon>Chelicerata</taxon>
        <taxon>Arachnida</taxon>
        <taxon>Acari</taxon>
        <taxon>Parasitiformes</taxon>
        <taxon>Ixodida</taxon>
        <taxon>Ixodoidea</taxon>
        <taxon>Ixodidae</taxon>
        <taxon>Ixodinae</taxon>
        <taxon>Ixodes</taxon>
    </lineage>
</organism>
<protein>
    <submittedName>
        <fullName evidence="2">Putative plectin</fullName>
    </submittedName>
</protein>
<sequence>SSSAATASTSGPARRRGRPRKTEAEKAETKARRAEAMRQKRAEDSEYRAKEAEAKRQKRAEHPEYRAADIEAKRQRRREDAELRAREAELRRQQRQDDPEMRAREAEAKRQRRRAEAEQRARERLGQHDITVEGLQRIDVSNLPWQDNKFLHPESPGDLLLTYGRVAKSSCKKALRRPHQAPRFRQWGRSAQT</sequence>
<name>A0A147BD70_IXORI</name>
<feature type="non-terminal residue" evidence="2">
    <location>
        <position position="193"/>
    </location>
</feature>
<dbReference type="EMBL" id="GEGO01006700">
    <property type="protein sequence ID" value="JAR88704.1"/>
    <property type="molecule type" value="Transcribed_RNA"/>
</dbReference>
<feature type="compositionally biased region" description="Low complexity" evidence="1">
    <location>
        <begin position="1"/>
        <end position="10"/>
    </location>
</feature>